<protein>
    <recommendedName>
        <fullName evidence="2">Protein kinase domain-containing protein</fullName>
    </recommendedName>
</protein>
<dbReference type="InterPro" id="IPR051343">
    <property type="entry name" value="G-type_lectin_kinases/EP1-like"/>
</dbReference>
<dbReference type="InterPro" id="IPR011009">
    <property type="entry name" value="Kinase-like_dom_sf"/>
</dbReference>
<evidence type="ECO:0000259" key="2">
    <source>
        <dbReference type="PROSITE" id="PS50011"/>
    </source>
</evidence>
<organism evidence="3 4">
    <name type="scientific">Prunus dulcis</name>
    <name type="common">Almond</name>
    <name type="synonym">Amygdalus dulcis</name>
    <dbReference type="NCBI Taxonomy" id="3755"/>
    <lineage>
        <taxon>Eukaryota</taxon>
        <taxon>Viridiplantae</taxon>
        <taxon>Streptophyta</taxon>
        <taxon>Embryophyta</taxon>
        <taxon>Tracheophyta</taxon>
        <taxon>Spermatophyta</taxon>
        <taxon>Magnoliopsida</taxon>
        <taxon>eudicotyledons</taxon>
        <taxon>Gunneridae</taxon>
        <taxon>Pentapetalae</taxon>
        <taxon>rosids</taxon>
        <taxon>fabids</taxon>
        <taxon>Rosales</taxon>
        <taxon>Rosaceae</taxon>
        <taxon>Amygdaloideae</taxon>
        <taxon>Amygdaleae</taxon>
        <taxon>Prunus</taxon>
    </lineage>
</organism>
<dbReference type="GO" id="GO:0004672">
    <property type="term" value="F:protein kinase activity"/>
    <property type="evidence" value="ECO:0007669"/>
    <property type="project" value="InterPro"/>
</dbReference>
<dbReference type="AlphaFoldDB" id="A0AAD4YTW8"/>
<dbReference type="Pfam" id="PF00069">
    <property type="entry name" value="Pkinase"/>
    <property type="match status" value="1"/>
</dbReference>
<dbReference type="Gene3D" id="1.10.510.10">
    <property type="entry name" value="Transferase(Phosphotransferase) domain 1"/>
    <property type="match status" value="1"/>
</dbReference>
<evidence type="ECO:0000313" key="3">
    <source>
        <dbReference type="EMBL" id="KAI5321265.1"/>
    </source>
</evidence>
<gene>
    <name evidence="3" type="ORF">L3X38_030336</name>
</gene>
<keyword evidence="4" id="KW-1185">Reference proteome</keyword>
<dbReference type="PANTHER" id="PTHR47976:SF108">
    <property type="entry name" value="G-TYPE LECTIN S-RECEPTOR-LIKE SERINE_THREONINE-PROTEIN KINASE LECRK1"/>
    <property type="match status" value="1"/>
</dbReference>
<name>A0AAD4YTW8_PRUDU</name>
<evidence type="ECO:0000313" key="4">
    <source>
        <dbReference type="Proteomes" id="UP001054821"/>
    </source>
</evidence>
<proteinExistence type="predicted"/>
<keyword evidence="1" id="KW-0732">Signal</keyword>
<evidence type="ECO:0000256" key="1">
    <source>
        <dbReference type="ARBA" id="ARBA00022729"/>
    </source>
</evidence>
<dbReference type="EMBL" id="JAJFAZ020000006">
    <property type="protein sequence ID" value="KAI5321265.1"/>
    <property type="molecule type" value="Genomic_DNA"/>
</dbReference>
<accession>A0AAD4YTW8</accession>
<dbReference type="Proteomes" id="UP001054821">
    <property type="component" value="Chromosome 6"/>
</dbReference>
<feature type="domain" description="Protein kinase" evidence="2">
    <location>
        <begin position="1"/>
        <end position="115"/>
    </location>
</feature>
<reference evidence="3 4" key="1">
    <citation type="journal article" date="2022" name="G3 (Bethesda)">
        <title>Whole-genome sequence and methylome profiling of the almond [Prunus dulcis (Mill.) D.A. Webb] cultivar 'Nonpareil'.</title>
        <authorList>
            <person name="D'Amico-Willman K.M."/>
            <person name="Ouma W.Z."/>
            <person name="Meulia T."/>
            <person name="Sideli G.M."/>
            <person name="Gradziel T.M."/>
            <person name="Fresnedo-Ramirez J."/>
        </authorList>
    </citation>
    <scope>NUCLEOTIDE SEQUENCE [LARGE SCALE GENOMIC DNA]</scope>
    <source>
        <strain evidence="3">Clone GOH B32 T37-40</strain>
    </source>
</reference>
<dbReference type="PROSITE" id="PS50011">
    <property type="entry name" value="PROTEIN_KINASE_DOM"/>
    <property type="match status" value="1"/>
</dbReference>
<dbReference type="InterPro" id="IPR000719">
    <property type="entry name" value="Prot_kinase_dom"/>
</dbReference>
<dbReference type="SUPFAM" id="SSF56112">
    <property type="entry name" value="Protein kinase-like (PK-like)"/>
    <property type="match status" value="1"/>
</dbReference>
<dbReference type="GO" id="GO:0005524">
    <property type="term" value="F:ATP binding"/>
    <property type="evidence" value="ECO:0007669"/>
    <property type="project" value="InterPro"/>
</dbReference>
<comment type="caution">
    <text evidence="3">The sequence shown here is derived from an EMBL/GenBank/DDBJ whole genome shotgun (WGS) entry which is preliminary data.</text>
</comment>
<sequence length="115" mass="13475">MEQTQDCNQGTKGYMAPEWFKNLAITVKADVYSFGILLLEIICCRKKFDEEAEDENKMILADWHMIAINRRKCIFRCRMMVRQWKGDGEVWDDCNTVYQGGSITKTHHEEGYIDA</sequence>
<dbReference type="PANTHER" id="PTHR47976">
    <property type="entry name" value="G-TYPE LECTIN S-RECEPTOR-LIKE SERINE/THREONINE-PROTEIN KINASE SD2-5"/>
    <property type="match status" value="1"/>
</dbReference>